<dbReference type="PANTHER" id="PTHR43617">
    <property type="entry name" value="L-AMINO ACID N-ACETYLTRANSFERASE"/>
    <property type="match status" value="1"/>
</dbReference>
<reference evidence="2 3" key="1">
    <citation type="submission" date="2016-07" db="EMBL/GenBank/DDBJ databases">
        <title>Caryophanon tenue genome sequencing.</title>
        <authorList>
            <person name="Verma A."/>
            <person name="Pal Y."/>
            <person name="Krishnamurthi S."/>
        </authorList>
    </citation>
    <scope>NUCLEOTIDE SEQUENCE [LARGE SCALE GENOMIC DNA]</scope>
    <source>
        <strain evidence="2 3">DSM 14152</strain>
    </source>
</reference>
<dbReference type="EMBL" id="MASJ01000001">
    <property type="protein sequence ID" value="OCS88656.1"/>
    <property type="molecule type" value="Genomic_DNA"/>
</dbReference>
<dbReference type="OrthoDB" id="9799092at2"/>
<evidence type="ECO:0000313" key="2">
    <source>
        <dbReference type="EMBL" id="OCS88656.1"/>
    </source>
</evidence>
<dbReference type="AlphaFoldDB" id="A0A1C0YNB0"/>
<sequence>MLIRKLTVDDATAYQELRLQALQKNPEVFGSTYEREVQFSNDDVAKRLVEIPNEQFVIGAFDADQTLRGIVSFKREISQKMRHKGTLFAMYVTQEMRNQKVGLQLLMHFVRECELIDGLEQLNLSVISSNDSAIALYEKVGFVKYGHEKNALKYLDRYYDEDLMVVDVSRVHF</sequence>
<dbReference type="Pfam" id="PF13420">
    <property type="entry name" value="Acetyltransf_4"/>
    <property type="match status" value="1"/>
</dbReference>
<dbReference type="GO" id="GO:0016747">
    <property type="term" value="F:acyltransferase activity, transferring groups other than amino-acyl groups"/>
    <property type="evidence" value="ECO:0007669"/>
    <property type="project" value="InterPro"/>
</dbReference>
<dbReference type="InterPro" id="IPR000182">
    <property type="entry name" value="GNAT_dom"/>
</dbReference>
<gene>
    <name evidence="2" type="ORF">A6M13_02080</name>
</gene>
<evidence type="ECO:0000313" key="3">
    <source>
        <dbReference type="Proteomes" id="UP000093199"/>
    </source>
</evidence>
<organism evidence="2 3">
    <name type="scientific">Caryophanon tenue</name>
    <dbReference type="NCBI Taxonomy" id="33978"/>
    <lineage>
        <taxon>Bacteria</taxon>
        <taxon>Bacillati</taxon>
        <taxon>Bacillota</taxon>
        <taxon>Bacilli</taxon>
        <taxon>Bacillales</taxon>
        <taxon>Caryophanaceae</taxon>
        <taxon>Caryophanon</taxon>
    </lineage>
</organism>
<dbReference type="InterPro" id="IPR050276">
    <property type="entry name" value="MshD_Acetyltransferase"/>
</dbReference>
<dbReference type="Proteomes" id="UP000093199">
    <property type="component" value="Unassembled WGS sequence"/>
</dbReference>
<feature type="domain" description="N-acetyltransferase" evidence="1">
    <location>
        <begin position="1"/>
        <end position="169"/>
    </location>
</feature>
<dbReference type="PANTHER" id="PTHR43617:SF33">
    <property type="entry name" value="SPORE COAT POLYSACCHARIDE BIOSYNTHESIS PROTEIN SPSD"/>
    <property type="match status" value="1"/>
</dbReference>
<dbReference type="STRING" id="33978.A6M13_02080"/>
<keyword evidence="3" id="KW-1185">Reference proteome</keyword>
<accession>A0A1C0YNB0</accession>
<dbReference type="RefSeq" id="WP_066542461.1">
    <property type="nucleotide sequence ID" value="NZ_MASJ01000001.1"/>
</dbReference>
<dbReference type="InterPro" id="IPR016181">
    <property type="entry name" value="Acyl_CoA_acyltransferase"/>
</dbReference>
<comment type="caution">
    <text evidence="2">The sequence shown here is derived from an EMBL/GenBank/DDBJ whole genome shotgun (WGS) entry which is preliminary data.</text>
</comment>
<dbReference type="SUPFAM" id="SSF55729">
    <property type="entry name" value="Acyl-CoA N-acyltransferases (Nat)"/>
    <property type="match status" value="1"/>
</dbReference>
<protein>
    <recommendedName>
        <fullName evidence="1">N-acetyltransferase domain-containing protein</fullName>
    </recommendedName>
</protein>
<evidence type="ECO:0000259" key="1">
    <source>
        <dbReference type="PROSITE" id="PS51186"/>
    </source>
</evidence>
<dbReference type="PROSITE" id="PS51186">
    <property type="entry name" value="GNAT"/>
    <property type="match status" value="1"/>
</dbReference>
<dbReference type="Gene3D" id="3.40.630.30">
    <property type="match status" value="1"/>
</dbReference>
<proteinExistence type="predicted"/>
<name>A0A1C0YNB0_9BACL</name>